<organism evidence="1 2">
    <name type="scientific">Aureobasidium pullulans</name>
    <name type="common">Black yeast</name>
    <name type="synonym">Pullularia pullulans</name>
    <dbReference type="NCBI Taxonomy" id="5580"/>
    <lineage>
        <taxon>Eukaryota</taxon>
        <taxon>Fungi</taxon>
        <taxon>Dikarya</taxon>
        <taxon>Ascomycota</taxon>
        <taxon>Pezizomycotina</taxon>
        <taxon>Dothideomycetes</taxon>
        <taxon>Dothideomycetidae</taxon>
        <taxon>Dothideales</taxon>
        <taxon>Saccotheciaceae</taxon>
        <taxon>Aureobasidium</taxon>
    </lineage>
</organism>
<evidence type="ECO:0000313" key="2">
    <source>
        <dbReference type="Proteomes" id="UP001341245"/>
    </source>
</evidence>
<protein>
    <submittedName>
        <fullName evidence="1">Uncharacterized protein</fullName>
    </submittedName>
</protein>
<accession>A0ABR0TGR6</accession>
<sequence>MLLDQLARLAESILPNTKNLNTFSLFVSAPQVAERDELDYIGFRIDNKVLGDVLNALPSSCVNLELDTGMSNWSSGDKPHHVCSDIWDLLPRMRHVKLRMQSLCSRMLCINPADPDDRLIQPDLGSFEDMDEQHVVKADKLRTLSICTRSRGGAGPRFAECSFLQRHLIHGGQEPWGSSLNGRVQTLAANLAAAYQAGRFPKATKLALSQPWFRSPPRENNAKKSERAQIYRNVMLLRDGITNTTLPQPIRRIENMRTPALYDKTDACLIGKRENLLQHAEDTVWSETVYGARMPFLADVKPSDVELQDPPSFMTKEEWCQNSEFVMVGWRKEELLGQRIQRVIPLPGADADFSICEMPLLEGTQMQGRMVAYFGGTF</sequence>
<dbReference type="Proteomes" id="UP001341245">
    <property type="component" value="Unassembled WGS sequence"/>
</dbReference>
<reference evidence="1 2" key="1">
    <citation type="submission" date="2023-11" db="EMBL/GenBank/DDBJ databases">
        <title>Draft genome sequence and annotation of the polyextremotolerant black yeast-like fungus Aureobasidium pullulans NRRL 62042.</title>
        <authorList>
            <person name="Dielentheis-Frenken M.R.E."/>
            <person name="Wibberg D."/>
            <person name="Blank L.M."/>
            <person name="Tiso T."/>
        </authorList>
    </citation>
    <scope>NUCLEOTIDE SEQUENCE [LARGE SCALE GENOMIC DNA]</scope>
    <source>
        <strain evidence="1 2">NRRL 62042</strain>
    </source>
</reference>
<gene>
    <name evidence="1" type="ORF">QM012_009215</name>
</gene>
<keyword evidence="2" id="KW-1185">Reference proteome</keyword>
<proteinExistence type="predicted"/>
<name>A0ABR0TGR6_AURPU</name>
<dbReference type="EMBL" id="JASGXD010000009">
    <property type="protein sequence ID" value="KAK6003444.1"/>
    <property type="molecule type" value="Genomic_DNA"/>
</dbReference>
<evidence type="ECO:0000313" key="1">
    <source>
        <dbReference type="EMBL" id="KAK6003444.1"/>
    </source>
</evidence>
<comment type="caution">
    <text evidence="1">The sequence shown here is derived from an EMBL/GenBank/DDBJ whole genome shotgun (WGS) entry which is preliminary data.</text>
</comment>